<dbReference type="KEGG" id="asx:CDL62_09650"/>
<evidence type="ECO:0000313" key="1">
    <source>
        <dbReference type="EMBL" id="SKC21937.1"/>
    </source>
</evidence>
<dbReference type="Proteomes" id="UP000191055">
    <property type="component" value="Unassembled WGS sequence"/>
</dbReference>
<dbReference type="EMBL" id="FUYV01000015">
    <property type="protein sequence ID" value="SKC21937.1"/>
    <property type="molecule type" value="Genomic_DNA"/>
</dbReference>
<dbReference type="PROSITE" id="PS51257">
    <property type="entry name" value="PROKAR_LIPOPROTEIN"/>
    <property type="match status" value="1"/>
</dbReference>
<dbReference type="STRING" id="889453.SAMN03080601_02477"/>
<protein>
    <recommendedName>
        <fullName evidence="3">6-bladed beta-propeller protein</fullName>
    </recommendedName>
</protein>
<evidence type="ECO:0008006" key="3">
    <source>
        <dbReference type="Google" id="ProtNLM"/>
    </source>
</evidence>
<proteinExistence type="predicted"/>
<reference evidence="1 2" key="1">
    <citation type="submission" date="2017-02" db="EMBL/GenBank/DDBJ databases">
        <authorList>
            <person name="Peterson S.W."/>
        </authorList>
    </citation>
    <scope>NUCLEOTIDE SEQUENCE [LARGE SCALE GENOMIC DNA]</scope>
    <source>
        <strain evidence="1 2">DSM 24412</strain>
    </source>
</reference>
<dbReference type="OrthoDB" id="1097750at2"/>
<organism evidence="1 2">
    <name type="scientific">Alkalitalea saponilacus</name>
    <dbReference type="NCBI Taxonomy" id="889453"/>
    <lineage>
        <taxon>Bacteria</taxon>
        <taxon>Pseudomonadati</taxon>
        <taxon>Bacteroidota</taxon>
        <taxon>Bacteroidia</taxon>
        <taxon>Marinilabiliales</taxon>
        <taxon>Marinilabiliaceae</taxon>
        <taxon>Alkalitalea</taxon>
    </lineage>
</organism>
<sequence>MKKYIFFLINCSFMFCFIVGCNTTNTQNYDIKTFVYDAAKTKPRFDFATITDSSYQIIPLESTPDFIIGDVEKIDIKNDKIIIYDRMSRAIYLFNMDGTKHSKISKHGRGPGEYMEISAMGANDSVIVIFDMALRKFLEFDFSGALIQEAGLNPDIWANDIFFFNDKLYLYVDWGEEEWGNSRLYLLDDIVNQNYKYYLPFDKEPLSLGSRGPLYSICKDNVSLVYSGCDTVFSITNEGIVSPSYVFDFKGKRAKYPSGRPELVFQENDDDKVVNIGWISESDRYFFASIETVGDSYGFIYDKYENVYQLYDLAINLNLPKPFVFTPASIIDSKIVIPQSMNNVHRAGTFPESEYKLEGFYNQLKGVIANGNIEDNPVVFIFNLKN</sequence>
<dbReference type="AlphaFoldDB" id="A0A1T5HMR1"/>
<gene>
    <name evidence="1" type="ORF">SAMN03080601_02477</name>
</gene>
<accession>A0A1T5HMR1</accession>
<dbReference type="Pfam" id="PF17170">
    <property type="entry name" value="DUF5128"/>
    <property type="match status" value="1"/>
</dbReference>
<name>A0A1T5HMR1_9BACT</name>
<dbReference type="SUPFAM" id="SSF82171">
    <property type="entry name" value="DPP6 N-terminal domain-like"/>
    <property type="match status" value="1"/>
</dbReference>
<evidence type="ECO:0000313" key="2">
    <source>
        <dbReference type="Proteomes" id="UP000191055"/>
    </source>
</evidence>
<keyword evidence="2" id="KW-1185">Reference proteome</keyword>
<dbReference type="RefSeq" id="WP_079558188.1">
    <property type="nucleotide sequence ID" value="NZ_CP021904.1"/>
</dbReference>